<feature type="domain" description="DUF7869" evidence="1">
    <location>
        <begin position="530"/>
        <end position="621"/>
    </location>
</feature>
<proteinExistence type="predicted"/>
<evidence type="ECO:0000259" key="1">
    <source>
        <dbReference type="Pfam" id="PF25273"/>
    </source>
</evidence>
<dbReference type="AlphaFoldDB" id="A0A8S3WCR1"/>
<dbReference type="EMBL" id="CAJQZP010000288">
    <property type="protein sequence ID" value="CAG4953448.1"/>
    <property type="molecule type" value="Genomic_DNA"/>
</dbReference>
<dbReference type="InterPro" id="IPR057191">
    <property type="entry name" value="DUF7869"/>
</dbReference>
<reference evidence="2" key="1">
    <citation type="submission" date="2021-04" db="EMBL/GenBank/DDBJ databases">
        <authorList>
            <person name="Tunstrom K."/>
        </authorList>
    </citation>
    <scope>NUCLEOTIDE SEQUENCE</scope>
</reference>
<dbReference type="OrthoDB" id="7367179at2759"/>
<accession>A0A8S3WCR1</accession>
<name>A0A8S3WCR1_PARAO</name>
<evidence type="ECO:0000313" key="3">
    <source>
        <dbReference type="Proteomes" id="UP000691718"/>
    </source>
</evidence>
<comment type="caution">
    <text evidence="2">The sequence shown here is derived from an EMBL/GenBank/DDBJ whole genome shotgun (WGS) entry which is preliminary data.</text>
</comment>
<dbReference type="Pfam" id="PF25273">
    <property type="entry name" value="DUF7869"/>
    <property type="match status" value="1"/>
</dbReference>
<gene>
    <name evidence="2" type="ORF">PAPOLLO_LOCUS4849</name>
</gene>
<keyword evidence="3" id="KW-1185">Reference proteome</keyword>
<evidence type="ECO:0000313" key="2">
    <source>
        <dbReference type="EMBL" id="CAG4953448.1"/>
    </source>
</evidence>
<dbReference type="Proteomes" id="UP000691718">
    <property type="component" value="Unassembled WGS sequence"/>
</dbReference>
<dbReference type="PANTHER" id="PTHR10773:SF19">
    <property type="match status" value="1"/>
</dbReference>
<dbReference type="PANTHER" id="PTHR10773">
    <property type="entry name" value="DNA-DIRECTED RNA POLYMERASES I, II, AND III SUBUNIT RPABC2"/>
    <property type="match status" value="1"/>
</dbReference>
<sequence>MASDRARKLISLALNTEQHGDSLTTRQEILLNKGNTIINNNFDPDQNSRYTNTLNNVINMMDNPTESSLNVPLEDYIEHYSLVENAQIEIVDVPDFFTTFDVPSENANIISNTHSLKICDTVRVYDPSMRENFNDTYIENCDLISNCSDNFGDPKLVPYSSSSENDSDTSLLEKSKFRKRRTQVNKNTWFAEKNKKLREKGSQYYGKIKKNSKWVYESLREPKRLKDRCKCSRKTGIIKCGIIKDEERMKLFNQFWKIYTWGEKKIFVNGTVQSAPTKRHRDRKLSDSSRRAQSFKYNLKTADGSYVRVCKTMYLNTLGIGRMTVIAWKDRIKDNTCIPSQLRVNRDRVNPFVNRQKSMTDFFDSLPTMESHYCRASSSKKYLQTDWKTKMDLYKFYVLTGDLTGANRTSYNRYLKLLSAGTMEEHDYQLHVLKKEEARKEKQTDKANNSLVFTVDLQAVLMAPKSNVSTLYYKTKLQVHNLCFYNNISKDGYCFVWNETEGGLNADEFASIWTYFIEKKILPKVENKTDIRIIIYSDGCGYQNRNVTMSNALLNMAVKNEITIEQKYLEVGHTQMEVDAMHSLIERRMRNRIINVPAHYVQIIESARTNPFDVKYLEHTFFKDFRNISSYKSIRPGRSSGDPKVTDIRALMYSSSGEISYKLRFEEPWMLLPQRKSPFSAKSFEEMQNLHQTRLKIKARKYDDLQQIKEVLPADFREFYNNLPYD</sequence>
<organism evidence="2 3">
    <name type="scientific">Parnassius apollo</name>
    <name type="common">Apollo butterfly</name>
    <name type="synonym">Papilio apollo</name>
    <dbReference type="NCBI Taxonomy" id="110799"/>
    <lineage>
        <taxon>Eukaryota</taxon>
        <taxon>Metazoa</taxon>
        <taxon>Ecdysozoa</taxon>
        <taxon>Arthropoda</taxon>
        <taxon>Hexapoda</taxon>
        <taxon>Insecta</taxon>
        <taxon>Pterygota</taxon>
        <taxon>Neoptera</taxon>
        <taxon>Endopterygota</taxon>
        <taxon>Lepidoptera</taxon>
        <taxon>Glossata</taxon>
        <taxon>Ditrysia</taxon>
        <taxon>Papilionoidea</taxon>
        <taxon>Papilionidae</taxon>
        <taxon>Parnassiinae</taxon>
        <taxon>Parnassini</taxon>
        <taxon>Parnassius</taxon>
        <taxon>Parnassius</taxon>
    </lineage>
</organism>
<protein>
    <submittedName>
        <fullName evidence="2">(apollo) hypothetical protein</fullName>
    </submittedName>
</protein>